<evidence type="ECO:0000256" key="2">
    <source>
        <dbReference type="ARBA" id="ARBA00010333"/>
    </source>
</evidence>
<dbReference type="GO" id="GO:0030313">
    <property type="term" value="C:cell envelope"/>
    <property type="evidence" value="ECO:0007669"/>
    <property type="project" value="UniProtKB-SubCell"/>
</dbReference>
<feature type="chain" id="PRO_5017189916" evidence="5">
    <location>
        <begin position="22"/>
        <end position="261"/>
    </location>
</feature>
<dbReference type="SMART" id="SM00062">
    <property type="entry name" value="PBPb"/>
    <property type="match status" value="1"/>
</dbReference>
<dbReference type="PROSITE" id="PS01039">
    <property type="entry name" value="SBP_BACTERIAL_3"/>
    <property type="match status" value="1"/>
</dbReference>
<dbReference type="OrthoDB" id="9807134at2"/>
<sequence length="261" mass="28367">MKKSTVMAAAALALGAGLAQAETIRVGTEGAYAPFNSVSESGELVGFDIDIGNAICAEMQVTCEWSTHEWGGIIPALNSGKFDVLLASMAITPERMEKVAFSDPYYFNTMRFAALKDLGLEDATPETLEGMVLGTQAGGVASKVLNQYFPDSEIKLYPKLGEAFLDMESGRLDLVLESKFALADWMNDGVDCCEFVGQDFLLDGTIGAGMAFRKEDADLRDRVNEALATIIENGTYDEIRQKYFEFDIRGKPIAVSELFGD</sequence>
<name>A0A3A8BCD5_9RHOB</name>
<keyword evidence="8" id="KW-1185">Reference proteome</keyword>
<evidence type="ECO:0000256" key="1">
    <source>
        <dbReference type="ARBA" id="ARBA00004196"/>
    </source>
</evidence>
<feature type="domain" description="Solute-binding protein family 3/N-terminal" evidence="6">
    <location>
        <begin position="23"/>
        <end position="247"/>
    </location>
</feature>
<dbReference type="EMBL" id="RAPE01000001">
    <property type="protein sequence ID" value="RKF17292.1"/>
    <property type="molecule type" value="Genomic_DNA"/>
</dbReference>
<dbReference type="Pfam" id="PF00497">
    <property type="entry name" value="SBP_bac_3"/>
    <property type="match status" value="1"/>
</dbReference>
<gene>
    <name evidence="7" type="ORF">D6850_05625</name>
</gene>
<protein>
    <submittedName>
        <fullName evidence="7">ABC transporter substrate-binding protein</fullName>
    </submittedName>
</protein>
<accession>A0A3A8BCD5</accession>
<proteinExistence type="inferred from homology"/>
<comment type="subcellular location">
    <subcellularLocation>
        <location evidence="1">Cell envelope</location>
    </subcellularLocation>
</comment>
<dbReference type="Gene3D" id="3.40.190.10">
    <property type="entry name" value="Periplasmic binding protein-like II"/>
    <property type="match status" value="2"/>
</dbReference>
<comment type="similarity">
    <text evidence="2 4">Belongs to the bacterial solute-binding protein 3 family.</text>
</comment>
<dbReference type="PANTHER" id="PTHR35936">
    <property type="entry name" value="MEMBRANE-BOUND LYTIC MUREIN TRANSGLYCOSYLASE F"/>
    <property type="match status" value="1"/>
</dbReference>
<evidence type="ECO:0000256" key="4">
    <source>
        <dbReference type="RuleBase" id="RU003744"/>
    </source>
</evidence>
<reference evidence="7 8" key="1">
    <citation type="submission" date="2018-09" db="EMBL/GenBank/DDBJ databases">
        <title>Roseovarius spongiae sp. nov., isolated from a marine sponge.</title>
        <authorList>
            <person name="Zhuang L."/>
            <person name="Luo L."/>
        </authorList>
    </citation>
    <scope>NUCLEOTIDE SEQUENCE [LARGE SCALE GENOMIC DNA]</scope>
    <source>
        <strain evidence="7 8">HN-E21</strain>
    </source>
</reference>
<dbReference type="InterPro" id="IPR018313">
    <property type="entry name" value="SBP_3_CS"/>
</dbReference>
<dbReference type="SUPFAM" id="SSF53850">
    <property type="entry name" value="Periplasmic binding protein-like II"/>
    <property type="match status" value="1"/>
</dbReference>
<keyword evidence="3 5" id="KW-0732">Signal</keyword>
<organism evidence="7 8">
    <name type="scientific">Roseovarius spongiae</name>
    <dbReference type="NCBI Taxonomy" id="2320272"/>
    <lineage>
        <taxon>Bacteria</taxon>
        <taxon>Pseudomonadati</taxon>
        <taxon>Pseudomonadota</taxon>
        <taxon>Alphaproteobacteria</taxon>
        <taxon>Rhodobacterales</taxon>
        <taxon>Roseobacteraceae</taxon>
        <taxon>Roseovarius</taxon>
    </lineage>
</organism>
<feature type="signal peptide" evidence="5">
    <location>
        <begin position="1"/>
        <end position="21"/>
    </location>
</feature>
<dbReference type="PANTHER" id="PTHR35936:SF19">
    <property type="entry name" value="AMINO-ACID-BINDING PROTEIN YXEM-RELATED"/>
    <property type="match status" value="1"/>
</dbReference>
<dbReference type="InterPro" id="IPR001638">
    <property type="entry name" value="Solute-binding_3/MltF_N"/>
</dbReference>
<evidence type="ECO:0000256" key="5">
    <source>
        <dbReference type="SAM" id="SignalP"/>
    </source>
</evidence>
<evidence type="ECO:0000313" key="8">
    <source>
        <dbReference type="Proteomes" id="UP000281128"/>
    </source>
</evidence>
<dbReference type="Proteomes" id="UP000281128">
    <property type="component" value="Unassembled WGS sequence"/>
</dbReference>
<dbReference type="AlphaFoldDB" id="A0A3A8BCD5"/>
<evidence type="ECO:0000313" key="7">
    <source>
        <dbReference type="EMBL" id="RKF17292.1"/>
    </source>
</evidence>
<evidence type="ECO:0000256" key="3">
    <source>
        <dbReference type="ARBA" id="ARBA00022729"/>
    </source>
</evidence>
<comment type="caution">
    <text evidence="7">The sequence shown here is derived from an EMBL/GenBank/DDBJ whole genome shotgun (WGS) entry which is preliminary data.</text>
</comment>
<evidence type="ECO:0000259" key="6">
    <source>
        <dbReference type="SMART" id="SM00062"/>
    </source>
</evidence>